<keyword evidence="2 3" id="KW-0732">Signal</keyword>
<keyword evidence="5" id="KW-1185">Reference proteome</keyword>
<dbReference type="Pfam" id="PF12974">
    <property type="entry name" value="Phosphonate-bd"/>
    <property type="match status" value="1"/>
</dbReference>
<dbReference type="InterPro" id="IPR005770">
    <property type="entry name" value="PhnD"/>
</dbReference>
<feature type="chain" id="PRO_5046608601" evidence="3">
    <location>
        <begin position="28"/>
        <end position="306"/>
    </location>
</feature>
<dbReference type="Proteomes" id="UP001501218">
    <property type="component" value="Unassembled WGS sequence"/>
</dbReference>
<comment type="similarity">
    <text evidence="1">Belongs to the phosphate/phosphite/phosphonate binding protein family.</text>
</comment>
<dbReference type="PROSITE" id="PS51257">
    <property type="entry name" value="PROKAR_LIPOPROTEIN"/>
    <property type="match status" value="1"/>
</dbReference>
<evidence type="ECO:0000256" key="3">
    <source>
        <dbReference type="SAM" id="SignalP"/>
    </source>
</evidence>
<protein>
    <submittedName>
        <fullName evidence="4">Phosphate/phosphite/phosphonate ABC transporter substrate-binding protein</fullName>
    </submittedName>
</protein>
<gene>
    <name evidence="4" type="ORF">GCM10009854_45260</name>
</gene>
<reference evidence="4 5" key="1">
    <citation type="journal article" date="2019" name="Int. J. Syst. Evol. Microbiol.">
        <title>The Global Catalogue of Microorganisms (GCM) 10K type strain sequencing project: providing services to taxonomists for standard genome sequencing and annotation.</title>
        <authorList>
            <consortium name="The Broad Institute Genomics Platform"/>
            <consortium name="The Broad Institute Genome Sequencing Center for Infectious Disease"/>
            <person name="Wu L."/>
            <person name="Ma J."/>
        </authorList>
    </citation>
    <scope>NUCLEOTIDE SEQUENCE [LARGE SCALE GENOMIC DNA]</scope>
    <source>
        <strain evidence="4 5">JCM 16221</strain>
    </source>
</reference>
<comment type="caution">
    <text evidence="4">The sequence shown here is derived from an EMBL/GenBank/DDBJ whole genome shotgun (WGS) entry which is preliminary data.</text>
</comment>
<dbReference type="SUPFAM" id="SSF53850">
    <property type="entry name" value="Periplasmic binding protein-like II"/>
    <property type="match status" value="1"/>
</dbReference>
<dbReference type="CDD" id="cd01071">
    <property type="entry name" value="PBP2_PhnD_like"/>
    <property type="match status" value="1"/>
</dbReference>
<accession>A0ABN3GTZ0</accession>
<dbReference type="RefSeq" id="WP_344136604.1">
    <property type="nucleotide sequence ID" value="NZ_BAAARA010000021.1"/>
</dbReference>
<feature type="signal peptide" evidence="3">
    <location>
        <begin position="1"/>
        <end position="27"/>
    </location>
</feature>
<dbReference type="PANTHER" id="PTHR35841:SF1">
    <property type="entry name" value="PHOSPHONATES-BINDING PERIPLASMIC PROTEIN"/>
    <property type="match status" value="1"/>
</dbReference>
<sequence>MSLRRLFHRPVALAVVASAALSLTACGSGDDSAAGSPTCPDGEIRFGVEPFEDPARLTPAAEKLGDALSKSLDCPVEVQVTQEYSAEVLAMQNDELDIAIFGPLGYVFASQRADAEAVASFADADRRLSTYTAGIWVPKKPDITSVAQLRNRSLALGSVGSTSGDALPRQALANAGVAEDDIKIDYAGGHPEALLALTNGAVDAAEINSQQLASATAEGTFDPAEYRKIWTSKPIPNDPITVRGDMDPAFKRAVRDALLNLDPATIGEIGALLDVSPPGPLVPVDRSTYQPLFDLAKTLNLSEGDA</sequence>
<dbReference type="PANTHER" id="PTHR35841">
    <property type="entry name" value="PHOSPHONATES-BINDING PERIPLASMIC PROTEIN"/>
    <property type="match status" value="1"/>
</dbReference>
<evidence type="ECO:0000256" key="1">
    <source>
        <dbReference type="ARBA" id="ARBA00007162"/>
    </source>
</evidence>
<dbReference type="NCBIfam" id="TIGR01098">
    <property type="entry name" value="3A0109s03R"/>
    <property type="match status" value="1"/>
</dbReference>
<evidence type="ECO:0000256" key="2">
    <source>
        <dbReference type="ARBA" id="ARBA00022729"/>
    </source>
</evidence>
<dbReference type="EMBL" id="BAAARA010000021">
    <property type="protein sequence ID" value="GAA2360988.1"/>
    <property type="molecule type" value="Genomic_DNA"/>
</dbReference>
<proteinExistence type="inferred from homology"/>
<organism evidence="4 5">
    <name type="scientific">Saccharopolyspora halophila</name>
    <dbReference type="NCBI Taxonomy" id="405551"/>
    <lineage>
        <taxon>Bacteria</taxon>
        <taxon>Bacillati</taxon>
        <taxon>Actinomycetota</taxon>
        <taxon>Actinomycetes</taxon>
        <taxon>Pseudonocardiales</taxon>
        <taxon>Pseudonocardiaceae</taxon>
        <taxon>Saccharopolyspora</taxon>
    </lineage>
</organism>
<evidence type="ECO:0000313" key="5">
    <source>
        <dbReference type="Proteomes" id="UP001501218"/>
    </source>
</evidence>
<dbReference type="Gene3D" id="3.40.190.10">
    <property type="entry name" value="Periplasmic binding protein-like II"/>
    <property type="match status" value="2"/>
</dbReference>
<evidence type="ECO:0000313" key="4">
    <source>
        <dbReference type="EMBL" id="GAA2360988.1"/>
    </source>
</evidence>
<name>A0ABN3GTZ0_9PSEU</name>